<organism evidence="1 2">
    <name type="scientific">Rhipicephalus sanguineus</name>
    <name type="common">Brown dog tick</name>
    <name type="synonym">Ixodes sanguineus</name>
    <dbReference type="NCBI Taxonomy" id="34632"/>
    <lineage>
        <taxon>Eukaryota</taxon>
        <taxon>Metazoa</taxon>
        <taxon>Ecdysozoa</taxon>
        <taxon>Arthropoda</taxon>
        <taxon>Chelicerata</taxon>
        <taxon>Arachnida</taxon>
        <taxon>Acari</taxon>
        <taxon>Parasitiformes</taxon>
        <taxon>Ixodida</taxon>
        <taxon>Ixodoidea</taxon>
        <taxon>Ixodidae</taxon>
        <taxon>Rhipicephalinae</taxon>
        <taxon>Rhipicephalus</taxon>
        <taxon>Rhipicephalus</taxon>
    </lineage>
</organism>
<dbReference type="Proteomes" id="UP000821837">
    <property type="component" value="Chromosome 5"/>
</dbReference>
<proteinExistence type="predicted"/>
<name>A0A9D4PQ17_RHISA</name>
<sequence length="111" mass="12434">MLSLLPAFPRRTSLQSSMEFTEHCCQGQYCYSNRPTLPTSMAPVVQTSGVVSKFSAFRNNIEREGTSKEQLAALTIPPLCQQLLPLGRMKSWLDVVERAGLVCVLRDPFEK</sequence>
<dbReference type="EMBL" id="JABSTV010001251">
    <property type="protein sequence ID" value="KAH7951206.1"/>
    <property type="molecule type" value="Genomic_DNA"/>
</dbReference>
<gene>
    <name evidence="1" type="ORF">HPB52_006307</name>
</gene>
<comment type="caution">
    <text evidence="1">The sequence shown here is derived from an EMBL/GenBank/DDBJ whole genome shotgun (WGS) entry which is preliminary data.</text>
</comment>
<dbReference type="AlphaFoldDB" id="A0A9D4PQ17"/>
<keyword evidence="2" id="KW-1185">Reference proteome</keyword>
<evidence type="ECO:0000313" key="1">
    <source>
        <dbReference type="EMBL" id="KAH7951206.1"/>
    </source>
</evidence>
<reference evidence="1" key="1">
    <citation type="journal article" date="2020" name="Cell">
        <title>Large-Scale Comparative Analyses of Tick Genomes Elucidate Their Genetic Diversity and Vector Capacities.</title>
        <authorList>
            <consortium name="Tick Genome and Microbiome Consortium (TIGMIC)"/>
            <person name="Jia N."/>
            <person name="Wang J."/>
            <person name="Shi W."/>
            <person name="Du L."/>
            <person name="Sun Y."/>
            <person name="Zhan W."/>
            <person name="Jiang J.F."/>
            <person name="Wang Q."/>
            <person name="Zhang B."/>
            <person name="Ji P."/>
            <person name="Bell-Sakyi L."/>
            <person name="Cui X.M."/>
            <person name="Yuan T.T."/>
            <person name="Jiang B.G."/>
            <person name="Yang W.F."/>
            <person name="Lam T.T."/>
            <person name="Chang Q.C."/>
            <person name="Ding S.J."/>
            <person name="Wang X.J."/>
            <person name="Zhu J.G."/>
            <person name="Ruan X.D."/>
            <person name="Zhao L."/>
            <person name="Wei J.T."/>
            <person name="Ye R.Z."/>
            <person name="Que T.C."/>
            <person name="Du C.H."/>
            <person name="Zhou Y.H."/>
            <person name="Cheng J.X."/>
            <person name="Dai P.F."/>
            <person name="Guo W.B."/>
            <person name="Han X.H."/>
            <person name="Huang E.J."/>
            <person name="Li L.F."/>
            <person name="Wei W."/>
            <person name="Gao Y.C."/>
            <person name="Liu J.Z."/>
            <person name="Shao H.Z."/>
            <person name="Wang X."/>
            <person name="Wang C.C."/>
            <person name="Yang T.C."/>
            <person name="Huo Q.B."/>
            <person name="Li W."/>
            <person name="Chen H.Y."/>
            <person name="Chen S.E."/>
            <person name="Zhou L.G."/>
            <person name="Ni X.B."/>
            <person name="Tian J.H."/>
            <person name="Sheng Y."/>
            <person name="Liu T."/>
            <person name="Pan Y.S."/>
            <person name="Xia L.Y."/>
            <person name="Li J."/>
            <person name="Zhao F."/>
            <person name="Cao W.C."/>
        </authorList>
    </citation>
    <scope>NUCLEOTIDE SEQUENCE</scope>
    <source>
        <strain evidence="1">Rsan-2018</strain>
    </source>
</reference>
<evidence type="ECO:0000313" key="2">
    <source>
        <dbReference type="Proteomes" id="UP000821837"/>
    </source>
</evidence>
<accession>A0A9D4PQ17</accession>
<reference evidence="1" key="2">
    <citation type="submission" date="2021-09" db="EMBL/GenBank/DDBJ databases">
        <authorList>
            <person name="Jia N."/>
            <person name="Wang J."/>
            <person name="Shi W."/>
            <person name="Du L."/>
            <person name="Sun Y."/>
            <person name="Zhan W."/>
            <person name="Jiang J."/>
            <person name="Wang Q."/>
            <person name="Zhang B."/>
            <person name="Ji P."/>
            <person name="Sakyi L.B."/>
            <person name="Cui X."/>
            <person name="Yuan T."/>
            <person name="Jiang B."/>
            <person name="Yang W."/>
            <person name="Lam T.T.-Y."/>
            <person name="Chang Q."/>
            <person name="Ding S."/>
            <person name="Wang X."/>
            <person name="Zhu J."/>
            <person name="Ruan X."/>
            <person name="Zhao L."/>
            <person name="Wei J."/>
            <person name="Que T."/>
            <person name="Du C."/>
            <person name="Cheng J."/>
            <person name="Dai P."/>
            <person name="Han X."/>
            <person name="Huang E."/>
            <person name="Gao Y."/>
            <person name="Liu J."/>
            <person name="Shao H."/>
            <person name="Ye R."/>
            <person name="Li L."/>
            <person name="Wei W."/>
            <person name="Wang X."/>
            <person name="Wang C."/>
            <person name="Huo Q."/>
            <person name="Li W."/>
            <person name="Guo W."/>
            <person name="Chen H."/>
            <person name="Chen S."/>
            <person name="Zhou L."/>
            <person name="Zhou L."/>
            <person name="Ni X."/>
            <person name="Tian J."/>
            <person name="Zhou Y."/>
            <person name="Sheng Y."/>
            <person name="Liu T."/>
            <person name="Pan Y."/>
            <person name="Xia L."/>
            <person name="Li J."/>
            <person name="Zhao F."/>
            <person name="Cao W."/>
        </authorList>
    </citation>
    <scope>NUCLEOTIDE SEQUENCE</scope>
    <source>
        <strain evidence="1">Rsan-2018</strain>
        <tissue evidence="1">Larvae</tissue>
    </source>
</reference>
<protein>
    <submittedName>
        <fullName evidence="1">Uncharacterized protein</fullName>
    </submittedName>
</protein>